<dbReference type="Proteomes" id="UP001057402">
    <property type="component" value="Chromosome 5"/>
</dbReference>
<name>A0ACB9QQ66_9MYRT</name>
<dbReference type="EMBL" id="CM042884">
    <property type="protein sequence ID" value="KAI4368327.1"/>
    <property type="molecule type" value="Genomic_DNA"/>
</dbReference>
<keyword evidence="2" id="KW-1185">Reference proteome</keyword>
<organism evidence="1 2">
    <name type="scientific">Melastoma candidum</name>
    <dbReference type="NCBI Taxonomy" id="119954"/>
    <lineage>
        <taxon>Eukaryota</taxon>
        <taxon>Viridiplantae</taxon>
        <taxon>Streptophyta</taxon>
        <taxon>Embryophyta</taxon>
        <taxon>Tracheophyta</taxon>
        <taxon>Spermatophyta</taxon>
        <taxon>Magnoliopsida</taxon>
        <taxon>eudicotyledons</taxon>
        <taxon>Gunneridae</taxon>
        <taxon>Pentapetalae</taxon>
        <taxon>rosids</taxon>
        <taxon>malvids</taxon>
        <taxon>Myrtales</taxon>
        <taxon>Melastomataceae</taxon>
        <taxon>Melastomatoideae</taxon>
        <taxon>Melastomateae</taxon>
        <taxon>Melastoma</taxon>
    </lineage>
</organism>
<proteinExistence type="predicted"/>
<comment type="caution">
    <text evidence="1">The sequence shown here is derived from an EMBL/GenBank/DDBJ whole genome shotgun (WGS) entry which is preliminary data.</text>
</comment>
<protein>
    <submittedName>
        <fullName evidence="1">Uncharacterized protein</fullName>
    </submittedName>
</protein>
<accession>A0ACB9QQ66</accession>
<evidence type="ECO:0000313" key="1">
    <source>
        <dbReference type="EMBL" id="KAI4368327.1"/>
    </source>
</evidence>
<gene>
    <name evidence="1" type="ORF">MLD38_016896</name>
</gene>
<sequence length="144" mass="16231">MANRSKRKRFRLQLSTMKKSLMMTEVRPVQLYAKECSKLIIEVLKKGPQSKDTKQPWKSGDVEEPGNAFTKVCFSNRSFGLGAAKLGRPEDEALEVMSIFSAALEGCTLRSLNLSDQCHGERKVLGIWCSSEVTKSVRRTLFNE</sequence>
<reference evidence="2" key="1">
    <citation type="journal article" date="2023" name="Front. Plant Sci.">
        <title>Chromosomal-level genome assembly of Melastoma candidum provides insights into trichome evolution.</title>
        <authorList>
            <person name="Zhong Y."/>
            <person name="Wu W."/>
            <person name="Sun C."/>
            <person name="Zou P."/>
            <person name="Liu Y."/>
            <person name="Dai S."/>
            <person name="Zhou R."/>
        </authorList>
    </citation>
    <scope>NUCLEOTIDE SEQUENCE [LARGE SCALE GENOMIC DNA]</scope>
</reference>
<evidence type="ECO:0000313" key="2">
    <source>
        <dbReference type="Proteomes" id="UP001057402"/>
    </source>
</evidence>